<comment type="caution">
    <text evidence="7">The sequence shown here is derived from an EMBL/GenBank/DDBJ whole genome shotgun (WGS) entry which is preliminary data.</text>
</comment>
<sequence length="628" mass="70513">MPSERKIKKLKNEDFKKKKLKVGKKKTVADNFTDTSFKSKTISLPNQSINEDKSRETTTTRNLTLADLLVKLKHYNSGVRKEALLNMRDLCSDNPQILVSSLSTVVNSVLRLFMDDERDVRKALLSFLRDCFEPIDKIELQPFLPLLVIYTCSAMTHIFEDIRLDAIRLIDLWVDIAPEVLVSKFWDTVANNYLSLLSVDSNSIAQSRSNLSGTSAGHVSVASVKAAETKSHLHLHKSKLELLKSVSNFLEAGLSEDRNDNYWFFMNFLESRHARESFRNRLEETQASKDAKTLRWDQSGFTPLSAMIGSSVPFLSVNTLPGYSSLNLFESAGPKSTQAATGSVGKGASTRNGVSVHRSECSLDERVSDVKQLIETFQPILVGSWLETAPSVFTSNNISLTPALQLLETILRLSLVLWRSMVSKGGIGKLSSAWLDSHLQQFLKHISVYFPYGADAFGNRGGKVDSVLQEMNIMVCELTSLFLLARTMQTNSAAKEHLAVDFKIRKRSHSQVKDDENVPEWADRIVDHVLGVLGYEEEEVENEDGVPNMTSMSTAFKPEHLTSLLPTVWGFLNSLEKDRRDTVLAAFMGFHGQSHPQSATRKITQNFITRVELIQVTPSYNGRYHTRK</sequence>
<keyword evidence="8" id="KW-1185">Reference proteome</keyword>
<comment type="similarity">
    <text evidence="3 5">Belongs to the IPI1/TEX10 family.</text>
</comment>
<dbReference type="EMBL" id="JBCLYO010000021">
    <property type="protein sequence ID" value="KAL0079761.1"/>
    <property type="molecule type" value="Genomic_DNA"/>
</dbReference>
<dbReference type="Pfam" id="PF12333">
    <property type="entry name" value="Ipi1_N"/>
    <property type="match status" value="1"/>
</dbReference>
<dbReference type="InterPro" id="IPR024679">
    <property type="entry name" value="Ipi1_N"/>
</dbReference>
<name>A0ABR3AQE4_PHYBL</name>
<evidence type="ECO:0000259" key="6">
    <source>
        <dbReference type="Pfam" id="PF12333"/>
    </source>
</evidence>
<dbReference type="Proteomes" id="UP001448207">
    <property type="component" value="Unassembled WGS sequence"/>
</dbReference>
<comment type="function">
    <text evidence="1 5">Component of the RIX1 complex required for processing of ITS2 sequences from 35S pre-rRNA.</text>
</comment>
<dbReference type="PANTHER" id="PTHR16056:SF2">
    <property type="entry name" value="TESTIS-EXPRESSED PROTEIN 10"/>
    <property type="match status" value="1"/>
</dbReference>
<evidence type="ECO:0000256" key="3">
    <source>
        <dbReference type="ARBA" id="ARBA00006427"/>
    </source>
</evidence>
<proteinExistence type="inferred from homology"/>
<reference evidence="7 8" key="1">
    <citation type="submission" date="2024-04" db="EMBL/GenBank/DDBJ databases">
        <title>Symmetric and asymmetric DNA N6-adenine methylation regulates different biological responses in Mucorales.</title>
        <authorList>
            <consortium name="Lawrence Berkeley National Laboratory"/>
            <person name="Lax C."/>
            <person name="Mondo S.J."/>
            <person name="Osorio-Concepcion M."/>
            <person name="Muszewska A."/>
            <person name="Corrochano-Luque M."/>
            <person name="Gutierrez G."/>
            <person name="Riley R."/>
            <person name="Lipzen A."/>
            <person name="Guo J."/>
            <person name="Hundley H."/>
            <person name="Amirebrahimi M."/>
            <person name="Ng V."/>
            <person name="Lorenzo-Gutierrez D."/>
            <person name="Binder U."/>
            <person name="Yang J."/>
            <person name="Song Y."/>
            <person name="Canovas D."/>
            <person name="Navarro E."/>
            <person name="Freitag M."/>
            <person name="Gabaldon T."/>
            <person name="Grigoriev I.V."/>
            <person name="Corrochano L.M."/>
            <person name="Nicolas F.E."/>
            <person name="Garre V."/>
        </authorList>
    </citation>
    <scope>NUCLEOTIDE SEQUENCE [LARGE SCALE GENOMIC DNA]</scope>
    <source>
        <strain evidence="7 8">L51</strain>
    </source>
</reference>
<dbReference type="InterPro" id="IPR016024">
    <property type="entry name" value="ARM-type_fold"/>
</dbReference>
<evidence type="ECO:0000313" key="8">
    <source>
        <dbReference type="Proteomes" id="UP001448207"/>
    </source>
</evidence>
<comment type="subcellular location">
    <subcellularLocation>
        <location evidence="2 5">Nucleus</location>
    </subcellularLocation>
</comment>
<evidence type="ECO:0000256" key="4">
    <source>
        <dbReference type="ARBA" id="ARBA00023242"/>
    </source>
</evidence>
<dbReference type="SUPFAM" id="SSF48371">
    <property type="entry name" value="ARM repeat"/>
    <property type="match status" value="1"/>
</dbReference>
<feature type="domain" description="Pre-rRNA-processing protein Ipi1 N-terminal" evidence="6">
    <location>
        <begin position="139"/>
        <end position="250"/>
    </location>
</feature>
<evidence type="ECO:0000256" key="1">
    <source>
        <dbReference type="ARBA" id="ARBA00002355"/>
    </source>
</evidence>
<dbReference type="Gene3D" id="1.25.10.10">
    <property type="entry name" value="Leucine-rich Repeat Variant"/>
    <property type="match status" value="1"/>
</dbReference>
<dbReference type="PANTHER" id="PTHR16056">
    <property type="entry name" value="REGULATOR OF MICROTUBULE DYNAMICS PROTEIN"/>
    <property type="match status" value="1"/>
</dbReference>
<evidence type="ECO:0000313" key="7">
    <source>
        <dbReference type="EMBL" id="KAL0079761.1"/>
    </source>
</evidence>
<keyword evidence="5" id="KW-0698">rRNA processing</keyword>
<evidence type="ECO:0000256" key="5">
    <source>
        <dbReference type="RuleBase" id="RU368021"/>
    </source>
</evidence>
<organism evidence="7 8">
    <name type="scientific">Phycomyces blakesleeanus</name>
    <dbReference type="NCBI Taxonomy" id="4837"/>
    <lineage>
        <taxon>Eukaryota</taxon>
        <taxon>Fungi</taxon>
        <taxon>Fungi incertae sedis</taxon>
        <taxon>Mucoromycota</taxon>
        <taxon>Mucoromycotina</taxon>
        <taxon>Mucoromycetes</taxon>
        <taxon>Mucorales</taxon>
        <taxon>Phycomycetaceae</taxon>
        <taxon>Phycomyces</taxon>
    </lineage>
</organism>
<dbReference type="InterPro" id="IPR011989">
    <property type="entry name" value="ARM-like"/>
</dbReference>
<protein>
    <recommendedName>
        <fullName evidence="5">Pre-rRNA-processing protein</fullName>
    </recommendedName>
</protein>
<gene>
    <name evidence="7" type="ORF">J3Q64DRAFT_1851505</name>
</gene>
<keyword evidence="4 5" id="KW-0539">Nucleus</keyword>
<evidence type="ECO:0000256" key="2">
    <source>
        <dbReference type="ARBA" id="ARBA00004123"/>
    </source>
</evidence>
<comment type="subunit">
    <text evidence="5">Component of the RIX1 complex.</text>
</comment>
<keyword evidence="5" id="KW-0690">Ribosome biogenesis</keyword>
<accession>A0ABR3AQE4</accession>